<feature type="compositionally biased region" description="Polar residues" evidence="1">
    <location>
        <begin position="33"/>
        <end position="49"/>
    </location>
</feature>
<keyword evidence="4" id="KW-1185">Reference proteome</keyword>
<dbReference type="STRING" id="78410.A0A0P7BQY6"/>
<evidence type="ECO:0000313" key="3">
    <source>
        <dbReference type="EMBL" id="KPM43533.1"/>
    </source>
</evidence>
<dbReference type="Pfam" id="PF20233">
    <property type="entry name" value="DUF6590"/>
    <property type="match status" value="1"/>
</dbReference>
<evidence type="ECO:0000259" key="2">
    <source>
        <dbReference type="Pfam" id="PF20233"/>
    </source>
</evidence>
<gene>
    <name evidence="3" type="ORF">AK830_g2987</name>
</gene>
<accession>A0A0P7BQY6</accession>
<feature type="region of interest" description="Disordered" evidence="1">
    <location>
        <begin position="444"/>
        <end position="467"/>
    </location>
</feature>
<dbReference type="PANTHER" id="PTHR35391">
    <property type="entry name" value="C2H2-TYPE DOMAIN-CONTAINING PROTEIN-RELATED"/>
    <property type="match status" value="1"/>
</dbReference>
<dbReference type="InterPro" id="IPR046497">
    <property type="entry name" value="DUF6590"/>
</dbReference>
<feature type="compositionally biased region" description="Polar residues" evidence="1">
    <location>
        <begin position="131"/>
        <end position="141"/>
    </location>
</feature>
<dbReference type="EMBL" id="LKCW01000031">
    <property type="protein sequence ID" value="KPM43533.1"/>
    <property type="molecule type" value="Genomic_DNA"/>
</dbReference>
<feature type="region of interest" description="Disordered" evidence="1">
    <location>
        <begin position="33"/>
        <end position="176"/>
    </location>
</feature>
<organism evidence="3 4">
    <name type="scientific">Neonectria ditissima</name>
    <dbReference type="NCBI Taxonomy" id="78410"/>
    <lineage>
        <taxon>Eukaryota</taxon>
        <taxon>Fungi</taxon>
        <taxon>Dikarya</taxon>
        <taxon>Ascomycota</taxon>
        <taxon>Pezizomycotina</taxon>
        <taxon>Sordariomycetes</taxon>
        <taxon>Hypocreomycetidae</taxon>
        <taxon>Hypocreales</taxon>
        <taxon>Nectriaceae</taxon>
        <taxon>Neonectria</taxon>
    </lineage>
</organism>
<feature type="compositionally biased region" description="Basic residues" evidence="1">
    <location>
        <begin position="93"/>
        <end position="114"/>
    </location>
</feature>
<feature type="compositionally biased region" description="Polar residues" evidence="1">
    <location>
        <begin position="158"/>
        <end position="169"/>
    </location>
</feature>
<dbReference type="Proteomes" id="UP000050424">
    <property type="component" value="Unassembled WGS sequence"/>
</dbReference>
<reference evidence="3 4" key="1">
    <citation type="submission" date="2015-09" db="EMBL/GenBank/DDBJ databases">
        <title>Draft genome of a European isolate of the apple canker pathogen Neonectria ditissima.</title>
        <authorList>
            <person name="Gomez-Cortecero A."/>
            <person name="Harrison R.J."/>
            <person name="Armitage A.D."/>
        </authorList>
    </citation>
    <scope>NUCLEOTIDE SEQUENCE [LARGE SCALE GENOMIC DNA]</scope>
    <source>
        <strain evidence="3 4">R09/05</strain>
    </source>
</reference>
<dbReference type="OrthoDB" id="3559580at2759"/>
<protein>
    <recommendedName>
        <fullName evidence="2">DUF6590 domain-containing protein</fullName>
    </recommendedName>
</protein>
<comment type="caution">
    <text evidence="3">The sequence shown here is derived from an EMBL/GenBank/DDBJ whole genome shotgun (WGS) entry which is preliminary data.</text>
</comment>
<evidence type="ECO:0000313" key="4">
    <source>
        <dbReference type="Proteomes" id="UP000050424"/>
    </source>
</evidence>
<dbReference type="PANTHER" id="PTHR35391:SF5">
    <property type="entry name" value="DUF6590 DOMAIN-CONTAINING PROTEIN"/>
    <property type="match status" value="1"/>
</dbReference>
<sequence>MHKSSKTRWGGWSDWIWNEDYQRYYRQRQNTNGEYDTEWNEATATTADEQTPRDSNIDGITEGLQNVELQNPSSSAFDHQPSEYTHRNSSSKNKSKSSKSKSSKSKSTSKGKGKSHADPEGEEELDHASAAGSSHPTTADVQDQPCGATSYAEREPALTSQGGVQYTQTRYDEEEEDPAIQAAIAASRGYNYSAQATGEGSDSAYGTYDYEDEGPPTPRAAGSRSTHIAATDGDAEQLDPRYRVEHSNKFGPGEIFKVLWCEPQGSGYDPTPSVSDRHEYKDRFGGKFYVGFRRFIVIANDQGHCTCVPILTYGGKACSKKGIKPEKHGIVYEKGHKARLLSGEPKLGFAPARVEITQDGEKLSKESRVNYSKLVTVEHNVKVLFIGRVTAVDYDIVADAVNKCWEEKIHHKRRFSSRGTEAWSTGTPVNPSLYDVTRQPRLQRGFGESKHREPGGTSAQWGFAKQM</sequence>
<evidence type="ECO:0000256" key="1">
    <source>
        <dbReference type="SAM" id="MobiDB-lite"/>
    </source>
</evidence>
<feature type="compositionally biased region" description="Polar residues" evidence="1">
    <location>
        <begin position="63"/>
        <end position="77"/>
    </location>
</feature>
<dbReference type="AlphaFoldDB" id="A0A0P7BQY6"/>
<feature type="domain" description="DUF6590" evidence="2">
    <location>
        <begin position="248"/>
        <end position="394"/>
    </location>
</feature>
<name>A0A0P7BQY6_9HYPO</name>
<proteinExistence type="predicted"/>
<feature type="region of interest" description="Disordered" evidence="1">
    <location>
        <begin position="193"/>
        <end position="224"/>
    </location>
</feature>